<feature type="domain" description="tRNA (guanine-N(1)-)-methyltransferase C-terminal" evidence="1">
    <location>
        <begin position="3"/>
        <end position="183"/>
    </location>
</feature>
<dbReference type="AlphaFoldDB" id="A0A445MXM1"/>
<dbReference type="CDD" id="cd18085">
    <property type="entry name" value="TM1570-like"/>
    <property type="match status" value="1"/>
</dbReference>
<gene>
    <name evidence="2" type="ORF">PITCH_A220007</name>
</gene>
<dbReference type="InterPro" id="IPR029026">
    <property type="entry name" value="tRNA_m1G_MTases_N"/>
</dbReference>
<organism evidence="2">
    <name type="scientific">uncultured Desulfobacterium sp</name>
    <dbReference type="NCBI Taxonomy" id="201089"/>
    <lineage>
        <taxon>Bacteria</taxon>
        <taxon>Pseudomonadati</taxon>
        <taxon>Thermodesulfobacteriota</taxon>
        <taxon>Desulfobacteria</taxon>
        <taxon>Desulfobacterales</taxon>
        <taxon>Desulfobacteriaceae</taxon>
        <taxon>Desulfobacterium</taxon>
        <taxon>environmental samples</taxon>
    </lineage>
</organism>
<dbReference type="InterPro" id="IPR019230">
    <property type="entry name" value="RNA_MeTrfase_C_dom"/>
</dbReference>
<dbReference type="Gene3D" id="3.40.1280.10">
    <property type="match status" value="1"/>
</dbReference>
<sequence length="191" mass="21496">MRLYVGLVHYPVYNKNFETIASAVTTFDLHDIARVARTYDVRRFFVITPLEDQRALVKRVIGHWTGGYGARYNQDRKDAISLVEIVASIEEAMDIIRNREGEAPLLIATDASRQKIRSISYMGARKILQDEKAVLLIFGTAWGLDKAVLAVADYVLDPITGRTGYQHLSVRSAAAIILDRLAGREESELEE</sequence>
<accession>A0A445MXM1</accession>
<reference evidence="2" key="1">
    <citation type="submission" date="2018-01" db="EMBL/GenBank/DDBJ databases">
        <authorList>
            <person name="Regsiter A."/>
            <person name="William W."/>
        </authorList>
    </citation>
    <scope>NUCLEOTIDE SEQUENCE</scope>
    <source>
        <strain evidence="2">TRIP AH-1</strain>
    </source>
</reference>
<dbReference type="Pfam" id="PF09936">
    <property type="entry name" value="Methyltrn_RNA_4"/>
    <property type="match status" value="1"/>
</dbReference>
<dbReference type="EMBL" id="OJIN01000135">
    <property type="protein sequence ID" value="SPD74240.1"/>
    <property type="molecule type" value="Genomic_DNA"/>
</dbReference>
<name>A0A445MXM1_9BACT</name>
<evidence type="ECO:0000313" key="2">
    <source>
        <dbReference type="EMBL" id="SPD74240.1"/>
    </source>
</evidence>
<proteinExistence type="predicted"/>
<protein>
    <recommendedName>
        <fullName evidence="1">tRNA (guanine-N(1)-)-methyltransferase C-terminal domain-containing protein</fullName>
    </recommendedName>
</protein>
<evidence type="ECO:0000259" key="1">
    <source>
        <dbReference type="Pfam" id="PF09936"/>
    </source>
</evidence>